<comment type="caution">
    <text evidence="4">The sequence shown here is derived from an EMBL/GenBank/DDBJ whole genome shotgun (WGS) entry which is preliminary data.</text>
</comment>
<evidence type="ECO:0000256" key="2">
    <source>
        <dbReference type="ARBA" id="ARBA00023445"/>
    </source>
</evidence>
<feature type="domain" description="NAD-dependent epimerase/dehydratase" evidence="3">
    <location>
        <begin position="9"/>
        <end position="260"/>
    </location>
</feature>
<dbReference type="Proteomes" id="UP000703269">
    <property type="component" value="Unassembled WGS sequence"/>
</dbReference>
<name>A0A9P3LJZ2_9APHY</name>
<gene>
    <name evidence="4" type="ORF">PsYK624_133920</name>
</gene>
<dbReference type="PANTHER" id="PTHR10366">
    <property type="entry name" value="NAD DEPENDENT EPIMERASE/DEHYDRATASE"/>
    <property type="match status" value="1"/>
</dbReference>
<evidence type="ECO:0000256" key="1">
    <source>
        <dbReference type="ARBA" id="ARBA00023002"/>
    </source>
</evidence>
<protein>
    <submittedName>
        <fullName evidence="4">NAD(P)-binding protein</fullName>
    </submittedName>
</protein>
<dbReference type="InterPro" id="IPR001509">
    <property type="entry name" value="Epimerase_deHydtase"/>
</dbReference>
<keyword evidence="1" id="KW-0560">Oxidoreductase</keyword>
<evidence type="ECO:0000313" key="4">
    <source>
        <dbReference type="EMBL" id="GJE97179.1"/>
    </source>
</evidence>
<organism evidence="4 5">
    <name type="scientific">Phanerochaete sordida</name>
    <dbReference type="NCBI Taxonomy" id="48140"/>
    <lineage>
        <taxon>Eukaryota</taxon>
        <taxon>Fungi</taxon>
        <taxon>Dikarya</taxon>
        <taxon>Basidiomycota</taxon>
        <taxon>Agaricomycotina</taxon>
        <taxon>Agaricomycetes</taxon>
        <taxon>Polyporales</taxon>
        <taxon>Phanerochaetaceae</taxon>
        <taxon>Phanerochaete</taxon>
    </lineage>
</organism>
<dbReference type="Pfam" id="PF01370">
    <property type="entry name" value="Epimerase"/>
    <property type="match status" value="1"/>
</dbReference>
<reference evidence="4 5" key="1">
    <citation type="submission" date="2021-08" db="EMBL/GenBank/DDBJ databases">
        <title>Draft Genome Sequence of Phanerochaete sordida strain YK-624.</title>
        <authorList>
            <person name="Mori T."/>
            <person name="Dohra H."/>
            <person name="Suzuki T."/>
            <person name="Kawagishi H."/>
            <person name="Hirai H."/>
        </authorList>
    </citation>
    <scope>NUCLEOTIDE SEQUENCE [LARGE SCALE GENOMIC DNA]</scope>
    <source>
        <strain evidence="4 5">YK-624</strain>
    </source>
</reference>
<sequence>MPAVTKGKVLVTGCNGFVALWVVKQLLEDGYAVRGTVRRESATPYVKDLFKSYGDRFEVMIVPDITKEHAFDEVVKGIDAIEHLASPFYLTADDPQEIIGPAVAGTVGILQSALAHANDTVRRVVITSSCAAVLTDDPDLSKSRTFDETHWNEHAMRDVAERGRAASQPSKYQASKTLAERAAWDFDVVALNPPFIYGPWLHEVKTAEQLNTSMLAFYNTVIKGTKTPEQLAREGQSWVDVRDIAVAHSRALQREEAGDERIIVSSGPWNWQDFVNAARKVEPSLPAGNTAYSSETAVYHTCFDNGKSKRLLGMDYRTMDEATRDIIAQFREKGWL</sequence>
<dbReference type="EMBL" id="BPQB01000068">
    <property type="protein sequence ID" value="GJE97179.1"/>
    <property type="molecule type" value="Genomic_DNA"/>
</dbReference>
<dbReference type="OrthoDB" id="2735536at2759"/>
<dbReference type="AlphaFoldDB" id="A0A9P3LJZ2"/>
<dbReference type="SUPFAM" id="SSF51735">
    <property type="entry name" value="NAD(P)-binding Rossmann-fold domains"/>
    <property type="match status" value="1"/>
</dbReference>
<proteinExistence type="inferred from homology"/>
<evidence type="ECO:0000313" key="5">
    <source>
        <dbReference type="Proteomes" id="UP000703269"/>
    </source>
</evidence>
<keyword evidence="5" id="KW-1185">Reference proteome</keyword>
<dbReference type="InterPro" id="IPR050425">
    <property type="entry name" value="NAD(P)_dehydrat-like"/>
</dbReference>
<dbReference type="Gene3D" id="3.40.50.720">
    <property type="entry name" value="NAD(P)-binding Rossmann-like Domain"/>
    <property type="match status" value="1"/>
</dbReference>
<dbReference type="GO" id="GO:0016616">
    <property type="term" value="F:oxidoreductase activity, acting on the CH-OH group of donors, NAD or NADP as acceptor"/>
    <property type="evidence" value="ECO:0007669"/>
    <property type="project" value="TreeGrafter"/>
</dbReference>
<accession>A0A9P3LJZ2</accession>
<dbReference type="InterPro" id="IPR036291">
    <property type="entry name" value="NAD(P)-bd_dom_sf"/>
</dbReference>
<dbReference type="PANTHER" id="PTHR10366:SF564">
    <property type="entry name" value="STEROL-4-ALPHA-CARBOXYLATE 3-DEHYDROGENASE, DECARBOXYLATING"/>
    <property type="match status" value="1"/>
</dbReference>
<evidence type="ECO:0000259" key="3">
    <source>
        <dbReference type="Pfam" id="PF01370"/>
    </source>
</evidence>
<comment type="similarity">
    <text evidence="2">Belongs to the NAD(P)-dependent epimerase/dehydratase family. Dihydroflavonol-4-reductase subfamily.</text>
</comment>